<dbReference type="GO" id="GO:0006508">
    <property type="term" value="P:proteolysis"/>
    <property type="evidence" value="ECO:0007669"/>
    <property type="project" value="UniProtKB-KW"/>
</dbReference>
<dbReference type="InterPro" id="IPR038765">
    <property type="entry name" value="Papain-like_cys_pep_sf"/>
</dbReference>
<dbReference type="EMBL" id="GG738882">
    <property type="protein sequence ID" value="EFC42011.1"/>
    <property type="molecule type" value="Genomic_DNA"/>
</dbReference>
<comment type="similarity">
    <text evidence="1">Belongs to the peptidase C40 family.</text>
</comment>
<dbReference type="OMA" id="WLLINIP"/>
<dbReference type="OrthoDB" id="10252600at2759"/>
<dbReference type="InterPro" id="IPR000781">
    <property type="entry name" value="ERH"/>
</dbReference>
<keyword evidence="6" id="KW-1133">Transmembrane helix</keyword>
<dbReference type="KEGG" id="ngr:NAEGRDRAFT_58650"/>
<protein>
    <submittedName>
        <fullName evidence="8">Predicted protein</fullName>
    </submittedName>
</protein>
<evidence type="ECO:0000256" key="4">
    <source>
        <dbReference type="ARBA" id="ARBA00022801"/>
    </source>
</evidence>
<feature type="transmembrane region" description="Helical" evidence="6">
    <location>
        <begin position="466"/>
        <end position="485"/>
    </location>
</feature>
<evidence type="ECO:0000256" key="2">
    <source>
        <dbReference type="ARBA" id="ARBA00007491"/>
    </source>
</evidence>
<evidence type="ECO:0000313" key="9">
    <source>
        <dbReference type="Proteomes" id="UP000006671"/>
    </source>
</evidence>
<dbReference type="RefSeq" id="XP_002674755.1">
    <property type="nucleotide sequence ID" value="XM_002674709.1"/>
</dbReference>
<dbReference type="InterPro" id="IPR035912">
    <property type="entry name" value="EHR_sf"/>
</dbReference>
<dbReference type="InParanoid" id="D2VM66"/>
<evidence type="ECO:0000256" key="1">
    <source>
        <dbReference type="ARBA" id="ARBA00007074"/>
    </source>
</evidence>
<keyword evidence="4" id="KW-0378">Hydrolase</keyword>
<dbReference type="Pfam" id="PF01133">
    <property type="entry name" value="ER"/>
    <property type="match status" value="1"/>
</dbReference>
<dbReference type="SUPFAM" id="SSF143875">
    <property type="entry name" value="ERH-like"/>
    <property type="match status" value="1"/>
</dbReference>
<evidence type="ECO:0000259" key="7">
    <source>
        <dbReference type="Pfam" id="PF00877"/>
    </source>
</evidence>
<keyword evidence="6" id="KW-0812">Transmembrane</keyword>
<keyword evidence="9" id="KW-1185">Reference proteome</keyword>
<dbReference type="Pfam" id="PF00877">
    <property type="entry name" value="NLPC_P60"/>
    <property type="match status" value="1"/>
</dbReference>
<feature type="domain" description="NlpC/P60" evidence="7">
    <location>
        <begin position="319"/>
        <end position="421"/>
    </location>
</feature>
<dbReference type="GO" id="GO:0008234">
    <property type="term" value="F:cysteine-type peptidase activity"/>
    <property type="evidence" value="ECO:0007669"/>
    <property type="project" value="UniProtKB-KW"/>
</dbReference>
<keyword evidence="6" id="KW-0472">Membrane</keyword>
<keyword evidence="3" id="KW-0645">Protease</keyword>
<name>D2VM66_NAEGR</name>
<comment type="similarity">
    <text evidence="2">Belongs to the E(R) family.</text>
</comment>
<dbReference type="Proteomes" id="UP000006671">
    <property type="component" value="Unassembled WGS sequence"/>
</dbReference>
<reference evidence="8 9" key="1">
    <citation type="journal article" date="2010" name="Cell">
        <title>The genome of Naegleria gruberi illuminates early eukaryotic versatility.</title>
        <authorList>
            <person name="Fritz-Laylin L.K."/>
            <person name="Prochnik S.E."/>
            <person name="Ginger M.L."/>
            <person name="Dacks J.B."/>
            <person name="Carpenter M.L."/>
            <person name="Field M.C."/>
            <person name="Kuo A."/>
            <person name="Paredez A."/>
            <person name="Chapman J."/>
            <person name="Pham J."/>
            <person name="Shu S."/>
            <person name="Neupane R."/>
            <person name="Cipriano M."/>
            <person name="Mancuso J."/>
            <person name="Tu H."/>
            <person name="Salamov A."/>
            <person name="Lindquist E."/>
            <person name="Shapiro H."/>
            <person name="Lucas S."/>
            <person name="Grigoriev I.V."/>
            <person name="Cande W.Z."/>
            <person name="Fulton C."/>
            <person name="Rokhsar D.S."/>
            <person name="Dawson S.C."/>
        </authorList>
    </citation>
    <scope>NUCLEOTIDE SEQUENCE [LARGE SCALE GENOMIC DNA]</scope>
    <source>
        <strain evidence="8 9">NEG-M</strain>
    </source>
</reference>
<keyword evidence="5" id="KW-0788">Thiol protease</keyword>
<evidence type="ECO:0000313" key="8">
    <source>
        <dbReference type="EMBL" id="EFC42011.1"/>
    </source>
</evidence>
<dbReference type="InterPro" id="IPR000064">
    <property type="entry name" value="NLP_P60_dom"/>
</dbReference>
<dbReference type="Gene3D" id="3.90.1720.10">
    <property type="entry name" value="endopeptidase domain like (from Nostoc punctiforme)"/>
    <property type="match status" value="1"/>
</dbReference>
<evidence type="ECO:0000256" key="5">
    <source>
        <dbReference type="ARBA" id="ARBA00022807"/>
    </source>
</evidence>
<dbReference type="GeneID" id="8851547"/>
<evidence type="ECO:0000256" key="6">
    <source>
        <dbReference type="SAM" id="Phobius"/>
    </source>
</evidence>
<feature type="transmembrane region" description="Helical" evidence="6">
    <location>
        <begin position="52"/>
        <end position="71"/>
    </location>
</feature>
<proteinExistence type="inferred from homology"/>
<dbReference type="AlphaFoldDB" id="D2VM66"/>
<accession>D2VM66</accession>
<gene>
    <name evidence="8" type="ORF">NAEGRDRAFT_58650</name>
</gene>
<dbReference type="VEuPathDB" id="AmoebaDB:NAEGRDRAFT_58650"/>
<sequence>MADGVVRLFERNLKKLSSPKGKLIYNVADLQKWVDGLTDLTCLTKIVGSSKFLSFFVFIMIIIYTTSVYGANSMVPSNVVGAAIATSPNAFVYSGAGSTFDRISQIHYQECLFIIGDDLNTISGTDGQEWMKVSLPMQLTYSNTTQMGTVGYLKRSDIYILNTDKTKITSSSNLLEICPTMSDYSTLITVADGASKLIIVKSKSSQLFKKKCNDQTNGGCTKSDIISEVSFGTILKRQSSESSNDGWVAVFIIRGNGSLSSSQSYDSLQESAYINESETKTFEESIRSLISVTLRPLADASDWTLHAISQFGSSMIGGKYLKGGRTSMNVDYMESTGFDAAGIVQLLYLVSYCKRIPRTMTDIFNAADTEISINGFHVGDLIFLKSNTIVTNVMVYAGKEASGNGNEFIIEATESGIRLMTVKDRLGLSSVRDMTKGASVLNNQYTIYWGSYFERSVQDQKQIIEILLYVFVLGTIALACGFFAVKHIYKRIKIHFKGYKKQTI</sequence>
<organism evidence="9">
    <name type="scientific">Naegleria gruberi</name>
    <name type="common">Amoeba</name>
    <dbReference type="NCBI Taxonomy" id="5762"/>
    <lineage>
        <taxon>Eukaryota</taxon>
        <taxon>Discoba</taxon>
        <taxon>Heterolobosea</taxon>
        <taxon>Tetramitia</taxon>
        <taxon>Eutetramitia</taxon>
        <taxon>Vahlkampfiidae</taxon>
        <taxon>Naegleria</taxon>
    </lineage>
</organism>
<dbReference type="SUPFAM" id="SSF54001">
    <property type="entry name" value="Cysteine proteinases"/>
    <property type="match status" value="1"/>
</dbReference>
<evidence type="ECO:0000256" key="3">
    <source>
        <dbReference type="ARBA" id="ARBA00022670"/>
    </source>
</evidence>